<name>A0A848J6X5_9BACT</name>
<evidence type="ECO:0000313" key="1">
    <source>
        <dbReference type="EMBL" id="NMM48862.1"/>
    </source>
</evidence>
<accession>A0A848J6X5</accession>
<reference evidence="1 2" key="1">
    <citation type="submission" date="2020-04" db="EMBL/GenBank/DDBJ databases">
        <title>Flammeovirgaceae bacterium KN852 isolated from deep sea.</title>
        <authorList>
            <person name="Zhang D.-C."/>
        </authorList>
    </citation>
    <scope>NUCLEOTIDE SEQUENCE [LARGE SCALE GENOMIC DNA]</scope>
    <source>
        <strain evidence="1 2">KN852</strain>
    </source>
</reference>
<organism evidence="1 2">
    <name type="scientific">Marinigracilibium pacificum</name>
    <dbReference type="NCBI Taxonomy" id="2729599"/>
    <lineage>
        <taxon>Bacteria</taxon>
        <taxon>Pseudomonadati</taxon>
        <taxon>Bacteroidota</taxon>
        <taxon>Cytophagia</taxon>
        <taxon>Cytophagales</taxon>
        <taxon>Flammeovirgaceae</taxon>
        <taxon>Marinigracilibium</taxon>
    </lineage>
</organism>
<protein>
    <submittedName>
        <fullName evidence="1">Uncharacterized protein</fullName>
    </submittedName>
</protein>
<dbReference type="Proteomes" id="UP000559010">
    <property type="component" value="Unassembled WGS sequence"/>
</dbReference>
<evidence type="ECO:0000313" key="2">
    <source>
        <dbReference type="Proteomes" id="UP000559010"/>
    </source>
</evidence>
<dbReference type="AlphaFoldDB" id="A0A848J6X5"/>
<dbReference type="RefSeq" id="WP_169681241.1">
    <property type="nucleotide sequence ID" value="NZ_JABBNU010000006.1"/>
</dbReference>
<keyword evidence="2" id="KW-1185">Reference proteome</keyword>
<proteinExistence type="predicted"/>
<dbReference type="EMBL" id="JABBNU010000006">
    <property type="protein sequence ID" value="NMM48862.1"/>
    <property type="molecule type" value="Genomic_DNA"/>
</dbReference>
<gene>
    <name evidence="1" type="ORF">HH304_10660</name>
</gene>
<sequence length="51" mass="5999">MSPLSYSKLILSKVICYPQVFKKEYKKALKNLNNDDSQKLKEWIHKANNNS</sequence>
<comment type="caution">
    <text evidence="1">The sequence shown here is derived from an EMBL/GenBank/DDBJ whole genome shotgun (WGS) entry which is preliminary data.</text>
</comment>